<reference evidence="18 19" key="1">
    <citation type="journal article" date="2013" name="Genome Biol. Evol.">
        <title>Genome evolution and phylogenomic analysis of candidatus kinetoplastibacterium, the betaproteobacterial endosymbionts of strigomonas and angomonas.</title>
        <authorList>
            <person name="Alves J.M."/>
            <person name="Serrano M.G."/>
            <person name="Maia da Silva F."/>
            <person name="Voegtly L.J."/>
            <person name="Matveyev A.V."/>
            <person name="Teixeira M.M."/>
            <person name="Camargo E.P."/>
            <person name="Buck G.A."/>
        </authorList>
    </citation>
    <scope>NUCLEOTIDE SEQUENCE [LARGE SCALE GENOMIC DNA]</scope>
    <source>
        <strain evidence="18 19">TCC219</strain>
    </source>
</reference>
<evidence type="ECO:0000259" key="17">
    <source>
        <dbReference type="PROSITE" id="PS50893"/>
    </source>
</evidence>
<keyword evidence="3" id="KW-0479">Metal-binding</keyword>
<dbReference type="PANTHER" id="PTHR43152:SF3">
    <property type="entry name" value="UVRABC SYSTEM PROTEIN A"/>
    <property type="match status" value="1"/>
</dbReference>
<comment type="subcellular location">
    <subcellularLocation>
        <location evidence="1">Cytoplasm</location>
    </subcellularLocation>
</comment>
<keyword evidence="4" id="KW-0677">Repeat</keyword>
<dbReference type="HOGENOM" id="CLU_001370_3_1_4"/>
<dbReference type="Pfam" id="PF17760">
    <property type="entry name" value="UvrA_inter"/>
    <property type="match status" value="1"/>
</dbReference>
<comment type="similarity">
    <text evidence="14">Belongs to the ABC transporter superfamily. UvrA family.</text>
</comment>
<keyword evidence="11" id="KW-0267">Excision nuclease</keyword>
<dbReference type="Gene3D" id="1.10.8.280">
    <property type="entry name" value="ABC transporter ATPase domain-like"/>
    <property type="match status" value="1"/>
</dbReference>
<dbReference type="GO" id="GO:0006289">
    <property type="term" value="P:nucleotide-excision repair"/>
    <property type="evidence" value="ECO:0007669"/>
    <property type="project" value="InterPro"/>
</dbReference>
<name>M1LYX3_9PROT</name>
<evidence type="ECO:0000256" key="16">
    <source>
        <dbReference type="ARBA" id="ARBA00042156"/>
    </source>
</evidence>
<feature type="domain" description="ABC transporter" evidence="17">
    <location>
        <begin position="974"/>
        <end position="1474"/>
    </location>
</feature>
<dbReference type="InterPro" id="IPR041552">
    <property type="entry name" value="UvrA_DNA-bd"/>
</dbReference>
<dbReference type="GO" id="GO:0004518">
    <property type="term" value="F:nuclease activity"/>
    <property type="evidence" value="ECO:0007669"/>
    <property type="project" value="UniProtKB-KW"/>
</dbReference>
<evidence type="ECO:0000256" key="8">
    <source>
        <dbReference type="ARBA" id="ARBA00022771"/>
    </source>
</evidence>
<keyword evidence="7" id="KW-0228">DNA excision</keyword>
<evidence type="ECO:0000313" key="18">
    <source>
        <dbReference type="EMBL" id="AGF49251.1"/>
    </source>
</evidence>
<keyword evidence="12" id="KW-0238">DNA-binding</keyword>
<dbReference type="GO" id="GO:0009380">
    <property type="term" value="C:excinuclease repair complex"/>
    <property type="evidence" value="ECO:0007669"/>
    <property type="project" value="InterPro"/>
</dbReference>
<dbReference type="PROSITE" id="PS50893">
    <property type="entry name" value="ABC_TRANSPORTER_2"/>
    <property type="match status" value="1"/>
</dbReference>
<dbReference type="PANTHER" id="PTHR43152">
    <property type="entry name" value="UVRABC SYSTEM PROTEIN A"/>
    <property type="match status" value="1"/>
</dbReference>
<dbReference type="GO" id="GO:0003677">
    <property type="term" value="F:DNA binding"/>
    <property type="evidence" value="ECO:0007669"/>
    <property type="project" value="UniProtKB-KW"/>
</dbReference>
<evidence type="ECO:0000256" key="13">
    <source>
        <dbReference type="ARBA" id="ARBA00023204"/>
    </source>
</evidence>
<dbReference type="SUPFAM" id="SSF52540">
    <property type="entry name" value="P-loop containing nucleoside triphosphate hydrolases"/>
    <property type="match status" value="4"/>
</dbReference>
<sequence length="1852" mass="208147">MKSYIKVTGAKQNNLKNLSLEIGTEDFTIITGVSGSGKSSLVFDTIYAEGQRKYIETFSPYARQFLNQMDRPDVKNISGSLPAIAIYQKNHIKNSRCTVGSLTEINDYLKIIFANNSNLFCEKCNQIIKKHTPESILEDLNKKLKAKKQKIKITFPIIVSSNIRNDVLESLSKKGYFDIYKEEYINNNKTDIRAIFVTQDNINLCEENQNRCYEALETAMFMGSGEVVIYYYYDQEHNEVTLRYNSNLKCNNCNLLYDDVSPGNFSFSSPLGACSSCSGFGDILEIDIDRVIPDKNKTLMEGAIKPWQTNTFKSCQNDLVTYANIASVSLSTPWKDLPKHQQHWVIYGDHNEEYSPGKWYGIKRFFSSLEKKTYKMHIRILLAKYRKYSVCPECNGSRFKHKSLLWRIGNTENNLQNNFPNKRSSIVYKNDSTVNISDVLLMSVNEALKLFQALKKNQDLIKSDNQAIQEIETRLNFLIDIGLGYLTLDRKGKTLSGGEIQRINLTTALGSSLINTMFVLDEPSNGLHHKDIHRLVRSIRKLNQYGNCLVAIEHSIQLILSADRILELGPGSGRNGGNIIFDGSPCELYEADTITARYASNKLEFKKKLYTKSIDLSRNALIISKAHANNLKNISVKIPLHKLVCITGVSGSGKTTLLKEIIFNGINNKKNSESCDDRKLFEKIDGYKGEVTLIDNSPVIRSNRSNVASYIGIFEEIRVLFSRTSLSIKRKYSPITFSFNSGHGRCPTCSGSGLEYVEMYFLPDIYLCCKDCGGKRFRKEILEIYLELNNKRASIDQVLDMTVAESIDFFSKIDGITSKLSTLIDIGLDYLKLGQTLATMSNGELRRIKLVYNVINTFNNNLKKQNSHLLLIDEPTLGLHVNEIYALIVFLHKLIDIGYSIILIEHNLEVIRESDWIIDLGPEGGDNGGYIVAEGYPESLANNNSSYTGKALIYDSKEIRSCSKNNLQKKNNNLTSEKYIEIYNAKENNLQNIDIKIPLNQFIVITGVSGSGKSTIAFDILFNEGQRRYLLTLNAHAKSIIQPSRRANIGKVVNLPPTIAIKQHKEFGNYKSTVSNISEINNFLRLIYAKLGEQHCPSCNATIETNTVDQIVAKILNNFYKQNVIIFSPINTKSNNFRKHIEKKDIELLFINNKSITKQELESLSNTNLIVVDILIGNIIINNNEEDKLRELVNYAIDNGDGFIKIVSINDISNSVFDARYISELLSKKPVYEKLFNSKSSCVNCNKVLPILEPLLFSHNSKNGYCIACKGTGIITNGSSIKDKFYSEDINLCNKCSGKRLNEAALSVLWQGYNIANILSMSVNEAINFFKEIKITNREALIVKSSLEEISNRLDFMKEVGLGYLELNRPEPTLSGGESQRVHLAAQLGSNTQGACYILDEPTIGLHPTDNKKLIRSLVSLRNNGNTVIVVEHDYDMIKEASYIIDIGPGAGRQGGRIVAQGKLSDILKSKDSVTAKFLTSDKTNNLYERRVIDNKTKFIQIKNASMHNLNSVCAKFPLNCLSVVTGVSGSGKSTLIQEILFKNIHYALENINNKNFINCESIEGIANIHRIVSIDQNPIGKTPRSCPATYIGFWDEIRKKFANTTGSKIKGWSNSRFSFNSKDGRCKECNGLGTKTIEMNFMPDVKIMCECCDGLRFNKETLMVEFLGKNIGETLMMEVDQAMEHFANFPLIHKPLKFLHDIGLGYLSIGQSSSTLSGGESQRIKIISELIKNDALINKNHNNIKQHTLYIMDEPTTGLSMSDVDRLTIMLQELINSGNSIVAIEHNLDFISRADWIVDVGPAGGSCGGNIVFQGTLKSLLEKAYKLTLTQEAVQNFLQKNSRKSIILLAF</sequence>
<dbReference type="GO" id="GO:0005524">
    <property type="term" value="F:ATP binding"/>
    <property type="evidence" value="ECO:0007669"/>
    <property type="project" value="UniProtKB-KW"/>
</dbReference>
<evidence type="ECO:0000256" key="3">
    <source>
        <dbReference type="ARBA" id="ARBA00022723"/>
    </source>
</evidence>
<dbReference type="NCBIfam" id="TIGR00630">
    <property type="entry name" value="uvra"/>
    <property type="match status" value="1"/>
</dbReference>
<evidence type="ECO:0000256" key="15">
    <source>
        <dbReference type="ARBA" id="ARBA00039316"/>
    </source>
</evidence>
<dbReference type="Proteomes" id="UP000011658">
    <property type="component" value="Chromosome"/>
</dbReference>
<evidence type="ECO:0000256" key="7">
    <source>
        <dbReference type="ARBA" id="ARBA00022769"/>
    </source>
</evidence>
<keyword evidence="6" id="KW-0227">DNA damage</keyword>
<dbReference type="eggNOG" id="COG0178">
    <property type="taxonomic scope" value="Bacteria"/>
</dbReference>
<evidence type="ECO:0000256" key="12">
    <source>
        <dbReference type="ARBA" id="ARBA00023125"/>
    </source>
</evidence>
<keyword evidence="19" id="KW-1185">Reference proteome</keyword>
<proteinExistence type="inferred from homology"/>
<dbReference type="GO" id="GO:0005737">
    <property type="term" value="C:cytoplasm"/>
    <property type="evidence" value="ECO:0007669"/>
    <property type="project" value="UniProtKB-SubCell"/>
</dbReference>
<dbReference type="InterPro" id="IPR027417">
    <property type="entry name" value="P-loop_NTPase"/>
</dbReference>
<dbReference type="PROSITE" id="PS00211">
    <property type="entry name" value="ABC_TRANSPORTER_1"/>
    <property type="match status" value="1"/>
</dbReference>
<dbReference type="Gene3D" id="3.40.50.300">
    <property type="entry name" value="P-loop containing nucleotide triphosphate hydrolases"/>
    <property type="match status" value="5"/>
</dbReference>
<evidence type="ECO:0000313" key="19">
    <source>
        <dbReference type="Proteomes" id="UP000011658"/>
    </source>
</evidence>
<evidence type="ECO:0000256" key="6">
    <source>
        <dbReference type="ARBA" id="ARBA00022763"/>
    </source>
</evidence>
<evidence type="ECO:0000256" key="11">
    <source>
        <dbReference type="ARBA" id="ARBA00022881"/>
    </source>
</evidence>
<dbReference type="InterPro" id="IPR017871">
    <property type="entry name" value="ABC_transporter-like_CS"/>
</dbReference>
<dbReference type="RefSeq" id="WP_015389735.1">
    <property type="nucleotide sequence ID" value="NC_020284.1"/>
</dbReference>
<keyword evidence="10" id="KW-0067">ATP-binding</keyword>
<evidence type="ECO:0000256" key="5">
    <source>
        <dbReference type="ARBA" id="ARBA00022741"/>
    </source>
</evidence>
<dbReference type="GO" id="GO:0016887">
    <property type="term" value="F:ATP hydrolysis activity"/>
    <property type="evidence" value="ECO:0007669"/>
    <property type="project" value="InterPro"/>
</dbReference>
<dbReference type="InterPro" id="IPR041102">
    <property type="entry name" value="UvrA_inter"/>
</dbReference>
<evidence type="ECO:0000256" key="1">
    <source>
        <dbReference type="ARBA" id="ARBA00004496"/>
    </source>
</evidence>
<dbReference type="InterPro" id="IPR003439">
    <property type="entry name" value="ABC_transporter-like_ATP-bd"/>
</dbReference>
<evidence type="ECO:0000256" key="4">
    <source>
        <dbReference type="ARBA" id="ARBA00022737"/>
    </source>
</evidence>
<dbReference type="GO" id="GO:0008270">
    <property type="term" value="F:zinc ion binding"/>
    <property type="evidence" value="ECO:0007669"/>
    <property type="project" value="UniProtKB-KW"/>
</dbReference>
<dbReference type="InterPro" id="IPR013815">
    <property type="entry name" value="ATP_grasp_subdomain_1"/>
</dbReference>
<accession>M1LYX3</accession>
<dbReference type="PATRIC" id="fig|1208921.3.peg.543"/>
<keyword evidence="2" id="KW-0963">Cytoplasm</keyword>
<dbReference type="EMBL" id="CP003806">
    <property type="protein sequence ID" value="AGF49251.1"/>
    <property type="molecule type" value="Genomic_DNA"/>
</dbReference>
<dbReference type="Gene3D" id="1.20.1580.10">
    <property type="entry name" value="ABC transporter ATPase like domain"/>
    <property type="match status" value="3"/>
</dbReference>
<keyword evidence="9" id="KW-0862">Zinc</keyword>
<evidence type="ECO:0000256" key="14">
    <source>
        <dbReference type="ARBA" id="ARBA00038000"/>
    </source>
</evidence>
<keyword evidence="5" id="KW-0547">Nucleotide-binding</keyword>
<keyword evidence="13" id="KW-0234">DNA repair</keyword>
<dbReference type="KEGG" id="kga:ST1E_0949"/>
<organism evidence="18 19">
    <name type="scientific">Candidatus Kinetoplastidibacterium galati TCC219</name>
    <dbReference type="NCBI Taxonomy" id="1208921"/>
    <lineage>
        <taxon>Bacteria</taxon>
        <taxon>Pseudomonadati</taxon>
        <taxon>Pseudomonadota</taxon>
        <taxon>Betaproteobacteria</taxon>
        <taxon>Candidatus Kinetoplastidibacterium</taxon>
    </lineage>
</organism>
<dbReference type="Pfam" id="PF17755">
    <property type="entry name" value="UvrA_DNA-bind"/>
    <property type="match status" value="1"/>
</dbReference>
<evidence type="ECO:0000256" key="10">
    <source>
        <dbReference type="ARBA" id="ARBA00022840"/>
    </source>
</evidence>
<dbReference type="InterPro" id="IPR004602">
    <property type="entry name" value="UvrA"/>
</dbReference>
<dbReference type="Gene3D" id="3.30.1490.20">
    <property type="entry name" value="ATP-grasp fold, A domain"/>
    <property type="match status" value="1"/>
</dbReference>
<protein>
    <recommendedName>
        <fullName evidence="15">UvrABC system protein A</fullName>
    </recommendedName>
    <alternativeName>
        <fullName evidence="16">Excinuclease ABC subunit A</fullName>
    </alternativeName>
</protein>
<dbReference type="STRING" id="1208921.ST1E_0949"/>
<evidence type="ECO:0000256" key="9">
    <source>
        <dbReference type="ARBA" id="ARBA00022833"/>
    </source>
</evidence>
<evidence type="ECO:0000256" key="2">
    <source>
        <dbReference type="ARBA" id="ARBA00022490"/>
    </source>
</evidence>
<gene>
    <name evidence="18" type="ORF">ST1E_0949</name>
</gene>
<dbReference type="OrthoDB" id="9809851at2"/>
<keyword evidence="8" id="KW-0863">Zinc-finger</keyword>